<proteinExistence type="predicted"/>
<accession>A0A7J9KBW9</accession>
<sequence length="115" mass="12438">MSLMLTPSDYKIWLVQRFIVAETNKSLSGIIIRNDVGQGFRESFWKVLLVIKKIKSKVLGTLILDGRGTGDSRSSCNCGLGRLVTKMIGEAGSEMGRFSLVSIDVLALGSSLGSI</sequence>
<protein>
    <submittedName>
        <fullName evidence="1">Uncharacterized protein</fullName>
    </submittedName>
</protein>
<keyword evidence="2" id="KW-1185">Reference proteome</keyword>
<name>A0A7J9KBW9_9ROSI</name>
<comment type="caution">
    <text evidence="1">The sequence shown here is derived from an EMBL/GenBank/DDBJ whole genome shotgun (WGS) entry which is preliminary data.</text>
</comment>
<dbReference type="EMBL" id="JABFAE010000013">
    <property type="protein sequence ID" value="MBA0843955.1"/>
    <property type="molecule type" value="Genomic_DNA"/>
</dbReference>
<dbReference type="AlphaFoldDB" id="A0A7J9KBW9"/>
<reference evidence="1 2" key="1">
    <citation type="journal article" date="2019" name="Genome Biol. Evol.">
        <title>Insights into the evolution of the New World diploid cottons (Gossypium, subgenus Houzingenia) based on genome sequencing.</title>
        <authorList>
            <person name="Grover C.E."/>
            <person name="Arick M.A. 2nd"/>
            <person name="Thrash A."/>
            <person name="Conover J.L."/>
            <person name="Sanders W.S."/>
            <person name="Peterson D.G."/>
            <person name="Frelichowski J.E."/>
            <person name="Scheffler J.A."/>
            <person name="Scheffler B.E."/>
            <person name="Wendel J.F."/>
        </authorList>
    </citation>
    <scope>NUCLEOTIDE SEQUENCE [LARGE SCALE GENOMIC DNA]</scope>
    <source>
        <strain evidence="1">6</strain>
        <tissue evidence="1">Leaf</tissue>
    </source>
</reference>
<evidence type="ECO:0000313" key="1">
    <source>
        <dbReference type="EMBL" id="MBA0843955.1"/>
    </source>
</evidence>
<feature type="non-terminal residue" evidence="1">
    <location>
        <position position="115"/>
    </location>
</feature>
<organism evidence="1 2">
    <name type="scientific">Gossypium armourianum</name>
    <dbReference type="NCBI Taxonomy" id="34283"/>
    <lineage>
        <taxon>Eukaryota</taxon>
        <taxon>Viridiplantae</taxon>
        <taxon>Streptophyta</taxon>
        <taxon>Embryophyta</taxon>
        <taxon>Tracheophyta</taxon>
        <taxon>Spermatophyta</taxon>
        <taxon>Magnoliopsida</taxon>
        <taxon>eudicotyledons</taxon>
        <taxon>Gunneridae</taxon>
        <taxon>Pentapetalae</taxon>
        <taxon>rosids</taxon>
        <taxon>malvids</taxon>
        <taxon>Malvales</taxon>
        <taxon>Malvaceae</taxon>
        <taxon>Malvoideae</taxon>
        <taxon>Gossypium</taxon>
    </lineage>
</organism>
<dbReference type="Proteomes" id="UP000593575">
    <property type="component" value="Unassembled WGS sequence"/>
</dbReference>
<gene>
    <name evidence="1" type="ORF">Goarm_001094</name>
</gene>
<evidence type="ECO:0000313" key="2">
    <source>
        <dbReference type="Proteomes" id="UP000593575"/>
    </source>
</evidence>